<keyword evidence="4 5" id="KW-0378">Hydrolase</keyword>
<proteinExistence type="inferred from homology"/>
<keyword evidence="8" id="KW-1185">Reference proteome</keyword>
<evidence type="ECO:0000256" key="1">
    <source>
        <dbReference type="ARBA" id="ARBA00022649"/>
    </source>
</evidence>
<evidence type="ECO:0000256" key="5">
    <source>
        <dbReference type="HAMAP-Rule" id="MF_00265"/>
    </source>
</evidence>
<evidence type="ECO:0000313" key="8">
    <source>
        <dbReference type="Proteomes" id="UP000325755"/>
    </source>
</evidence>
<dbReference type="GO" id="GO:0045926">
    <property type="term" value="P:negative regulation of growth"/>
    <property type="evidence" value="ECO:0007669"/>
    <property type="project" value="UniProtKB-ARBA"/>
</dbReference>
<dbReference type="EMBL" id="CP044205">
    <property type="protein sequence ID" value="QFY43912.1"/>
    <property type="molecule type" value="Genomic_DNA"/>
</dbReference>
<dbReference type="InParanoid" id="A0A5Q0BLB4"/>
<keyword evidence="5" id="KW-0800">Toxin</keyword>
<accession>A0A5Q0BLB4</accession>
<dbReference type="InterPro" id="IPR029060">
    <property type="entry name" value="PIN-like_dom_sf"/>
</dbReference>
<dbReference type="KEGG" id="mmob:F6R98_15795"/>
<comment type="function">
    <text evidence="5">Toxic component of a toxin-antitoxin (TA) system. An RNase.</text>
</comment>
<dbReference type="RefSeq" id="WP_153249889.1">
    <property type="nucleotide sequence ID" value="NZ_CP044205.1"/>
</dbReference>
<feature type="domain" description="PIN" evidence="6">
    <location>
        <begin position="2"/>
        <end position="139"/>
    </location>
</feature>
<organism evidence="7 8">
    <name type="scientific">Candidatus Methylospira mobilis</name>
    <dbReference type="NCBI Taxonomy" id="1808979"/>
    <lineage>
        <taxon>Bacteria</taxon>
        <taxon>Pseudomonadati</taxon>
        <taxon>Pseudomonadota</taxon>
        <taxon>Gammaproteobacteria</taxon>
        <taxon>Methylococcales</taxon>
        <taxon>Methylococcaceae</taxon>
        <taxon>Candidatus Methylospira</taxon>
    </lineage>
</organism>
<dbReference type="InterPro" id="IPR002716">
    <property type="entry name" value="PIN_dom"/>
</dbReference>
<gene>
    <name evidence="5" type="primary">vapC</name>
    <name evidence="7" type="ORF">F6R98_15795</name>
</gene>
<dbReference type="Pfam" id="PF01850">
    <property type="entry name" value="PIN"/>
    <property type="match status" value="1"/>
</dbReference>
<keyword evidence="1 5" id="KW-1277">Toxin-antitoxin system</keyword>
<dbReference type="GO" id="GO:0004540">
    <property type="term" value="F:RNA nuclease activity"/>
    <property type="evidence" value="ECO:0007669"/>
    <property type="project" value="InterPro"/>
</dbReference>
<dbReference type="GO" id="GO:0000287">
    <property type="term" value="F:magnesium ion binding"/>
    <property type="evidence" value="ECO:0007669"/>
    <property type="project" value="UniProtKB-UniRule"/>
</dbReference>
<keyword evidence="2 5" id="KW-0540">Nuclease</keyword>
<evidence type="ECO:0000256" key="2">
    <source>
        <dbReference type="ARBA" id="ARBA00022722"/>
    </source>
</evidence>
<dbReference type="GO" id="GO:0090729">
    <property type="term" value="F:toxin activity"/>
    <property type="evidence" value="ECO:0007669"/>
    <property type="project" value="UniProtKB-KW"/>
</dbReference>
<keyword evidence="5" id="KW-0460">Magnesium</keyword>
<dbReference type="Proteomes" id="UP000325755">
    <property type="component" value="Chromosome"/>
</dbReference>
<dbReference type="InterPro" id="IPR006226">
    <property type="entry name" value="Mtu_PIN"/>
</dbReference>
<evidence type="ECO:0000256" key="4">
    <source>
        <dbReference type="ARBA" id="ARBA00022801"/>
    </source>
</evidence>
<dbReference type="AlphaFoldDB" id="A0A5Q0BLB4"/>
<dbReference type="CDD" id="cd18678">
    <property type="entry name" value="PIN_MtVapC25_VapC33-like"/>
    <property type="match status" value="1"/>
</dbReference>
<reference evidence="7 8" key="1">
    <citation type="submission" date="2019-09" db="EMBL/GenBank/DDBJ databases">
        <title>Ecophysiology of the spiral-shaped methanotroph Methylospira mobilis as revealed by the complete genome sequence.</title>
        <authorList>
            <person name="Oshkin I.Y."/>
            <person name="Dedysh S.N."/>
            <person name="Miroshnikov K."/>
            <person name="Danilova O.V."/>
            <person name="Hakobyan A."/>
            <person name="Liesack W."/>
        </authorList>
    </citation>
    <scope>NUCLEOTIDE SEQUENCE [LARGE SCALE GENOMIC DNA]</scope>
    <source>
        <strain evidence="7 8">Shm1</strain>
    </source>
</reference>
<dbReference type="GO" id="GO:0016788">
    <property type="term" value="F:hydrolase activity, acting on ester bonds"/>
    <property type="evidence" value="ECO:0007669"/>
    <property type="project" value="InterPro"/>
</dbReference>
<evidence type="ECO:0000313" key="7">
    <source>
        <dbReference type="EMBL" id="QFY43912.1"/>
    </source>
</evidence>
<evidence type="ECO:0000259" key="6">
    <source>
        <dbReference type="Pfam" id="PF01850"/>
    </source>
</evidence>
<comment type="similarity">
    <text evidence="5">Belongs to the PINc/VapC protein family.</text>
</comment>
<sequence length="149" mass="16906">MMLMDVNVLVYAHREDAKDHRAYRDWLESAVNSNMAFGFSELVLSGFIRVVTHPKVFESPSPPETAIAFAQQLRSAEYAVCLSPGRNHWDLFLQCARSIAAQGNDIPDAYHAALALALALAMEWDCDWITTDKGFRRFKGLRIRHPLKK</sequence>
<keyword evidence="3 5" id="KW-0479">Metal-binding</keyword>
<dbReference type="SUPFAM" id="SSF88723">
    <property type="entry name" value="PIN domain-like"/>
    <property type="match status" value="1"/>
</dbReference>
<dbReference type="Gene3D" id="3.40.50.1010">
    <property type="entry name" value="5'-nuclease"/>
    <property type="match status" value="1"/>
</dbReference>
<feature type="binding site" evidence="5">
    <location>
        <position position="5"/>
    </location>
    <ligand>
        <name>Mg(2+)</name>
        <dbReference type="ChEBI" id="CHEBI:18420"/>
    </ligand>
</feature>
<dbReference type="InterPro" id="IPR022907">
    <property type="entry name" value="VapC_family"/>
</dbReference>
<protein>
    <recommendedName>
        <fullName evidence="5">Ribonuclease VapC</fullName>
        <shortName evidence="5">RNase VapC</shortName>
        <ecNumber evidence="5">3.1.-.-</ecNumber>
    </recommendedName>
    <alternativeName>
        <fullName evidence="5">Toxin VapC</fullName>
    </alternativeName>
</protein>
<dbReference type="OrthoDB" id="9792015at2"/>
<dbReference type="EC" id="3.1.-.-" evidence="5"/>
<dbReference type="HAMAP" id="MF_00265">
    <property type="entry name" value="VapC_Nob1"/>
    <property type="match status" value="1"/>
</dbReference>
<name>A0A5Q0BLB4_9GAMM</name>
<dbReference type="NCBIfam" id="TIGR00028">
    <property type="entry name" value="Mtu_PIN_fam"/>
    <property type="match status" value="1"/>
</dbReference>
<comment type="cofactor">
    <cofactor evidence="5">
        <name>Mg(2+)</name>
        <dbReference type="ChEBI" id="CHEBI:18420"/>
    </cofactor>
</comment>
<feature type="binding site" evidence="5">
    <location>
        <position position="108"/>
    </location>
    <ligand>
        <name>Mg(2+)</name>
        <dbReference type="ChEBI" id="CHEBI:18420"/>
    </ligand>
</feature>
<evidence type="ECO:0000256" key="3">
    <source>
        <dbReference type="ARBA" id="ARBA00022723"/>
    </source>
</evidence>